<dbReference type="GO" id="GO:0003254">
    <property type="term" value="P:regulation of membrane depolarization"/>
    <property type="evidence" value="ECO:0007669"/>
    <property type="project" value="TreeGrafter"/>
</dbReference>
<feature type="transmembrane region" description="Helical" evidence="8">
    <location>
        <begin position="370"/>
        <end position="390"/>
    </location>
</feature>
<dbReference type="SUPFAM" id="SSF51206">
    <property type="entry name" value="cAMP-binding domain-like"/>
    <property type="match status" value="1"/>
</dbReference>
<dbReference type="SUPFAM" id="SSF81324">
    <property type="entry name" value="Voltage-gated potassium channels"/>
    <property type="match status" value="1"/>
</dbReference>
<evidence type="ECO:0000256" key="7">
    <source>
        <dbReference type="SAM" id="MobiDB-lite"/>
    </source>
</evidence>
<feature type="compositionally biased region" description="Basic and acidic residues" evidence="7">
    <location>
        <begin position="681"/>
        <end position="702"/>
    </location>
</feature>
<feature type="domain" description="Cyclic nucleotide-binding" evidence="9">
    <location>
        <begin position="494"/>
        <end position="578"/>
    </location>
</feature>
<protein>
    <submittedName>
        <fullName evidence="10">HCN3 protein</fullName>
    </submittedName>
</protein>
<evidence type="ECO:0000256" key="1">
    <source>
        <dbReference type="ARBA" id="ARBA00004141"/>
    </source>
</evidence>
<evidence type="ECO:0000256" key="3">
    <source>
        <dbReference type="ARBA" id="ARBA00022692"/>
    </source>
</evidence>
<evidence type="ECO:0000313" key="11">
    <source>
        <dbReference type="Proteomes" id="UP000604046"/>
    </source>
</evidence>
<evidence type="ECO:0000256" key="5">
    <source>
        <dbReference type="ARBA" id="ARBA00023065"/>
    </source>
</evidence>
<dbReference type="Pfam" id="PF00520">
    <property type="entry name" value="Ion_trans"/>
    <property type="match status" value="1"/>
</dbReference>
<proteinExistence type="predicted"/>
<evidence type="ECO:0000256" key="8">
    <source>
        <dbReference type="SAM" id="Phobius"/>
    </source>
</evidence>
<dbReference type="InterPro" id="IPR014710">
    <property type="entry name" value="RmlC-like_jellyroll"/>
</dbReference>
<dbReference type="InterPro" id="IPR018490">
    <property type="entry name" value="cNMP-bd_dom_sf"/>
</dbReference>
<dbReference type="Gene3D" id="2.60.120.10">
    <property type="entry name" value="Jelly Rolls"/>
    <property type="match status" value="1"/>
</dbReference>
<dbReference type="Gene3D" id="1.10.287.70">
    <property type="match status" value="1"/>
</dbReference>
<feature type="region of interest" description="Disordered" evidence="7">
    <location>
        <begin position="680"/>
        <end position="702"/>
    </location>
</feature>
<keyword evidence="2" id="KW-0813">Transport</keyword>
<dbReference type="PANTHER" id="PTHR45689:SF5">
    <property type="entry name" value="I[[H]] CHANNEL, ISOFORM E"/>
    <property type="match status" value="1"/>
</dbReference>
<dbReference type="OrthoDB" id="421226at2759"/>
<comment type="caution">
    <text evidence="10">The sequence shown here is derived from an EMBL/GenBank/DDBJ whole genome shotgun (WGS) entry which is preliminary data.</text>
</comment>
<evidence type="ECO:0000313" key="10">
    <source>
        <dbReference type="EMBL" id="CAE7251880.1"/>
    </source>
</evidence>
<gene>
    <name evidence="10" type="primary">HCN3</name>
    <name evidence="10" type="ORF">SNAT2548_LOCUS12512</name>
</gene>
<sequence length="702" mass="79517">MAVHELKCKVNAAGFELPKDGSSSPVGRKSPARTVTIGRTGLSRTGTAELSHGGHEDGEAFDQSTFSLRSHIKTGNTLIDVWPVWKDLSEGGDLIRDMAKEKSMLVKAQQHGSEGPQLLRCETSLPSVPSNSWVIRPSSFKFLFWNLLFLLVLFYDCVSFPLSAFNIEHLFIIPNLVAASFWTADFCLSFFVGYDTPDGVVEARLSKTVGRYARTWMLPDLVVIVVDWIMLGTALSSQLDDTGPNPAGFARIGKSVRYMRIMRVMRLLRLRKFQEALHQFDEFINLQYFSIVQKLIMNMVWILLLSHFIGCGWYAIGMEMLNSIEGSWVTANGFQQEELMYKYLTSLHWSITQFTPGSMNVQPVNSIERLYSVIVLVLGMVVFSSTVSSITAATNNLKDINAVYKHQIWTLRRYFREQKISAQLTSRVLRYTESIVKPKYQKVDVGQVKIMAMLPQMLTKEVNLEIYEKHLVIHPLFQSLSDNSVGLMQKICSNALKESVLDKGEMIFGPGQVCSAMYFVTVGVLEYFFSKETLPHIINKKMCFCEAVLWTPWVHQGRMYARNESTVIAMDAKQFHDVAQSFSADMELLKVYGREFVFSMNEVAGNFTEEEEDDEDLSDLFHSEKAVNTLPGKRAFEEPYYNPYLRGFKNTVVRSLLSPPSSPTWKVPEGINSQDLPSLAAREESSEAEIESHKSEIVGERC</sequence>
<dbReference type="GO" id="GO:0035725">
    <property type="term" value="P:sodium ion transmembrane transport"/>
    <property type="evidence" value="ECO:0007669"/>
    <property type="project" value="TreeGrafter"/>
</dbReference>
<name>A0A812M480_9DINO</name>
<evidence type="ECO:0000256" key="4">
    <source>
        <dbReference type="ARBA" id="ARBA00022989"/>
    </source>
</evidence>
<accession>A0A812M480</accession>
<organism evidence="10 11">
    <name type="scientific">Symbiodinium natans</name>
    <dbReference type="NCBI Taxonomy" id="878477"/>
    <lineage>
        <taxon>Eukaryota</taxon>
        <taxon>Sar</taxon>
        <taxon>Alveolata</taxon>
        <taxon>Dinophyceae</taxon>
        <taxon>Suessiales</taxon>
        <taxon>Symbiodiniaceae</taxon>
        <taxon>Symbiodinium</taxon>
    </lineage>
</organism>
<comment type="subcellular location">
    <subcellularLocation>
        <location evidence="1">Membrane</location>
        <topology evidence="1">Multi-pass membrane protein</topology>
    </subcellularLocation>
</comment>
<feature type="transmembrane region" description="Helical" evidence="8">
    <location>
        <begin position="142"/>
        <end position="165"/>
    </location>
</feature>
<dbReference type="GO" id="GO:0098855">
    <property type="term" value="C:HCN channel complex"/>
    <property type="evidence" value="ECO:0007669"/>
    <property type="project" value="TreeGrafter"/>
</dbReference>
<evidence type="ECO:0000256" key="2">
    <source>
        <dbReference type="ARBA" id="ARBA00022448"/>
    </source>
</evidence>
<keyword evidence="11" id="KW-1185">Reference proteome</keyword>
<feature type="transmembrane region" description="Helical" evidence="8">
    <location>
        <begin position="215"/>
        <end position="235"/>
    </location>
</feature>
<dbReference type="InterPro" id="IPR005821">
    <property type="entry name" value="Ion_trans_dom"/>
</dbReference>
<dbReference type="PANTHER" id="PTHR45689">
    <property type="entry name" value="I[[H]] CHANNEL, ISOFORM E"/>
    <property type="match status" value="1"/>
</dbReference>
<keyword evidence="5" id="KW-0406">Ion transport</keyword>
<feature type="transmembrane region" description="Helical" evidence="8">
    <location>
        <begin position="171"/>
        <end position="194"/>
    </location>
</feature>
<feature type="region of interest" description="Disordered" evidence="7">
    <location>
        <begin position="17"/>
        <end position="58"/>
    </location>
</feature>
<keyword evidence="3 8" id="KW-0812">Transmembrane</keyword>
<dbReference type="InterPro" id="IPR000595">
    <property type="entry name" value="cNMP-bd_dom"/>
</dbReference>
<evidence type="ECO:0000256" key="6">
    <source>
        <dbReference type="ARBA" id="ARBA00023136"/>
    </source>
</evidence>
<dbReference type="GO" id="GO:0005249">
    <property type="term" value="F:voltage-gated potassium channel activity"/>
    <property type="evidence" value="ECO:0007669"/>
    <property type="project" value="TreeGrafter"/>
</dbReference>
<dbReference type="Proteomes" id="UP000604046">
    <property type="component" value="Unassembled WGS sequence"/>
</dbReference>
<dbReference type="AlphaFoldDB" id="A0A812M480"/>
<dbReference type="EMBL" id="CAJNDS010001213">
    <property type="protein sequence ID" value="CAE7251880.1"/>
    <property type="molecule type" value="Genomic_DNA"/>
</dbReference>
<reference evidence="10" key="1">
    <citation type="submission" date="2021-02" db="EMBL/GenBank/DDBJ databases">
        <authorList>
            <person name="Dougan E. K."/>
            <person name="Rhodes N."/>
            <person name="Thang M."/>
            <person name="Chan C."/>
        </authorList>
    </citation>
    <scope>NUCLEOTIDE SEQUENCE</scope>
</reference>
<keyword evidence="4 8" id="KW-1133">Transmembrane helix</keyword>
<dbReference type="InterPro" id="IPR051413">
    <property type="entry name" value="K/Na_HCN_channel"/>
</dbReference>
<dbReference type="PROSITE" id="PS50042">
    <property type="entry name" value="CNMP_BINDING_3"/>
    <property type="match status" value="1"/>
</dbReference>
<dbReference type="CDD" id="cd00038">
    <property type="entry name" value="CAP_ED"/>
    <property type="match status" value="1"/>
</dbReference>
<keyword evidence="6 8" id="KW-0472">Membrane</keyword>
<feature type="transmembrane region" description="Helical" evidence="8">
    <location>
        <begin position="295"/>
        <end position="316"/>
    </location>
</feature>
<evidence type="ECO:0000259" key="9">
    <source>
        <dbReference type="PROSITE" id="PS50042"/>
    </source>
</evidence>